<dbReference type="Proteomes" id="UP000248333">
    <property type="component" value="Unassembled WGS sequence"/>
</dbReference>
<dbReference type="Pfam" id="PF01418">
    <property type="entry name" value="HTH_6"/>
    <property type="match status" value="1"/>
</dbReference>
<dbReference type="Gene3D" id="3.40.50.10490">
    <property type="entry name" value="Glucose-6-phosphate isomerase like protein, domain 1"/>
    <property type="match status" value="1"/>
</dbReference>
<dbReference type="AlphaFoldDB" id="A0A318NZN0"/>
<proteinExistence type="predicted"/>
<dbReference type="PROSITE" id="PS51071">
    <property type="entry name" value="HTH_RPIR"/>
    <property type="match status" value="1"/>
</dbReference>
<dbReference type="InterPro" id="IPR009057">
    <property type="entry name" value="Homeodomain-like_sf"/>
</dbReference>
<dbReference type="Gene3D" id="1.10.10.10">
    <property type="entry name" value="Winged helix-like DNA-binding domain superfamily/Winged helix DNA-binding domain"/>
    <property type="match status" value="1"/>
</dbReference>
<dbReference type="GO" id="GO:0003700">
    <property type="term" value="F:DNA-binding transcription factor activity"/>
    <property type="evidence" value="ECO:0007669"/>
    <property type="project" value="InterPro"/>
</dbReference>
<dbReference type="OrthoDB" id="3808596at2"/>
<evidence type="ECO:0000313" key="4">
    <source>
        <dbReference type="Proteomes" id="UP000248333"/>
    </source>
</evidence>
<evidence type="ECO:0000259" key="2">
    <source>
        <dbReference type="PROSITE" id="PS51464"/>
    </source>
</evidence>
<evidence type="ECO:0000313" key="3">
    <source>
        <dbReference type="EMBL" id="PYC74966.1"/>
    </source>
</evidence>
<organism evidence="3 4">
    <name type="scientific">Micromonospora arborensis</name>
    <dbReference type="NCBI Taxonomy" id="2116518"/>
    <lineage>
        <taxon>Bacteria</taxon>
        <taxon>Bacillati</taxon>
        <taxon>Actinomycetota</taxon>
        <taxon>Actinomycetes</taxon>
        <taxon>Micromonosporales</taxon>
        <taxon>Micromonosporaceae</taxon>
        <taxon>Micromonospora</taxon>
    </lineage>
</organism>
<name>A0A318NZN0_9ACTN</name>
<dbReference type="GO" id="GO:0097367">
    <property type="term" value="F:carbohydrate derivative binding"/>
    <property type="evidence" value="ECO:0007669"/>
    <property type="project" value="InterPro"/>
</dbReference>
<dbReference type="GO" id="GO:1901135">
    <property type="term" value="P:carbohydrate derivative metabolic process"/>
    <property type="evidence" value="ECO:0007669"/>
    <property type="project" value="InterPro"/>
</dbReference>
<evidence type="ECO:0000259" key="1">
    <source>
        <dbReference type="PROSITE" id="PS51071"/>
    </source>
</evidence>
<dbReference type="SUPFAM" id="SSF46689">
    <property type="entry name" value="Homeodomain-like"/>
    <property type="match status" value="1"/>
</dbReference>
<dbReference type="EMBL" id="PYBV01000005">
    <property type="protein sequence ID" value="PYC74966.1"/>
    <property type="molecule type" value="Genomic_DNA"/>
</dbReference>
<dbReference type="InterPro" id="IPR001347">
    <property type="entry name" value="SIS_dom"/>
</dbReference>
<feature type="domain" description="HTH rpiR-type" evidence="1">
    <location>
        <begin position="21"/>
        <end position="97"/>
    </location>
</feature>
<accession>A0A318NZN0</accession>
<keyword evidence="4" id="KW-1185">Reference proteome</keyword>
<comment type="caution">
    <text evidence="3">The sequence shown here is derived from an EMBL/GenBank/DDBJ whole genome shotgun (WGS) entry which is preliminary data.</text>
</comment>
<dbReference type="InterPro" id="IPR000281">
    <property type="entry name" value="HTH_RpiR"/>
</dbReference>
<dbReference type="PANTHER" id="PTHR30514">
    <property type="entry name" value="GLUCOKINASE"/>
    <property type="match status" value="1"/>
</dbReference>
<dbReference type="SUPFAM" id="SSF53697">
    <property type="entry name" value="SIS domain"/>
    <property type="match status" value="1"/>
</dbReference>
<dbReference type="PROSITE" id="PS51464">
    <property type="entry name" value="SIS"/>
    <property type="match status" value="1"/>
</dbReference>
<dbReference type="InterPro" id="IPR036388">
    <property type="entry name" value="WH-like_DNA-bd_sf"/>
</dbReference>
<reference evidence="3 4" key="1">
    <citation type="submission" date="2018-03" db="EMBL/GenBank/DDBJ databases">
        <title>Bioinformatic expansion and discovery of thiopeptide antibiotics.</title>
        <authorList>
            <person name="Schwalen C.J."/>
            <person name="Hudson G.A."/>
            <person name="Mitchell D.A."/>
        </authorList>
    </citation>
    <scope>NUCLEOTIDE SEQUENCE [LARGE SCALE GENOMIC DNA]</scope>
    <source>
        <strain evidence="3 4">NRRL 8041</strain>
    </source>
</reference>
<gene>
    <name evidence="3" type="ORF">C7C45_03510</name>
</gene>
<protein>
    <submittedName>
        <fullName evidence="3">MurR/RpiR family transcriptional regulator</fullName>
    </submittedName>
</protein>
<dbReference type="InterPro" id="IPR046348">
    <property type="entry name" value="SIS_dom_sf"/>
</dbReference>
<feature type="domain" description="SIS" evidence="2">
    <location>
        <begin position="145"/>
        <end position="282"/>
    </location>
</feature>
<dbReference type="InterPro" id="IPR047640">
    <property type="entry name" value="RpiR-like"/>
</dbReference>
<dbReference type="GO" id="GO:0003677">
    <property type="term" value="F:DNA binding"/>
    <property type="evidence" value="ECO:0007669"/>
    <property type="project" value="InterPro"/>
</dbReference>
<sequence length="310" mass="32892">MPVTTGEPQDEAALAGKLASLSLAERISARVATMSRAERRVAEFLRTHSSEAIFATAQQIGAATQTSDATVVRTAKTLGYSGLQELRHSLGKQVVAATSPLDQLRKRLERPGSQSTTLLSQVFAEATERLAETARRIVDADFGLAVEAIAGAREVIGIGVGPSELTARYLALKLNRMGRHARSTGETGFRLADDLLTVTGDDTLVLFWPSRLRGEMEVVLDHAEAVGARTVLVSDSLGPLIGDRVSVALPAAHSPGDIVSEGMTTQVLTDALVAGVRAHDEDRATSAHELLTDLRSSLSQVNGPSLRNRG</sequence>